<dbReference type="EMBL" id="BMAR01000008">
    <property type="protein sequence ID" value="GFR44826.1"/>
    <property type="molecule type" value="Genomic_DNA"/>
</dbReference>
<dbReference type="Proteomes" id="UP001054857">
    <property type="component" value="Unassembled WGS sequence"/>
</dbReference>
<feature type="compositionally biased region" description="Polar residues" evidence="1">
    <location>
        <begin position="1"/>
        <end position="10"/>
    </location>
</feature>
<name>A0AAD3HLC2_9CHLO</name>
<dbReference type="PANTHER" id="PTHR42927:SF1">
    <property type="entry name" value="HELICASE SUPERFAMILY 1 AND 2 DOMAIN-CONTAINING PROTEIN"/>
    <property type="match status" value="1"/>
</dbReference>
<organism evidence="3 4">
    <name type="scientific">Astrephomene gubernaculifera</name>
    <dbReference type="NCBI Taxonomy" id="47775"/>
    <lineage>
        <taxon>Eukaryota</taxon>
        <taxon>Viridiplantae</taxon>
        <taxon>Chlorophyta</taxon>
        <taxon>core chlorophytes</taxon>
        <taxon>Chlorophyceae</taxon>
        <taxon>CS clade</taxon>
        <taxon>Chlamydomonadales</taxon>
        <taxon>Astrephomenaceae</taxon>
        <taxon>Astrephomene</taxon>
    </lineage>
</organism>
<gene>
    <name evidence="3" type="ORF">Agub_g6165</name>
</gene>
<proteinExistence type="predicted"/>
<feature type="non-terminal residue" evidence="3">
    <location>
        <position position="1"/>
    </location>
</feature>
<dbReference type="PANTHER" id="PTHR42927">
    <property type="entry name" value="HELICASE SUPERFAMILY 1 AND 2 DOMAIN-CONTAINING PROTEIN"/>
    <property type="match status" value="1"/>
</dbReference>
<dbReference type="InterPro" id="IPR027417">
    <property type="entry name" value="P-loop_NTPase"/>
</dbReference>
<evidence type="ECO:0000259" key="2">
    <source>
        <dbReference type="Pfam" id="PF04851"/>
    </source>
</evidence>
<reference evidence="3 4" key="1">
    <citation type="journal article" date="2021" name="Sci. Rep.">
        <title>Genome sequencing of the multicellular alga Astrephomene provides insights into convergent evolution of germ-soma differentiation.</title>
        <authorList>
            <person name="Yamashita S."/>
            <person name="Yamamoto K."/>
            <person name="Matsuzaki R."/>
            <person name="Suzuki S."/>
            <person name="Yamaguchi H."/>
            <person name="Hirooka S."/>
            <person name="Minakuchi Y."/>
            <person name="Miyagishima S."/>
            <person name="Kawachi M."/>
            <person name="Toyoda A."/>
            <person name="Nozaki H."/>
        </authorList>
    </citation>
    <scope>NUCLEOTIDE SEQUENCE [LARGE SCALE GENOMIC DNA]</scope>
    <source>
        <strain evidence="3 4">NIES-4017</strain>
    </source>
</reference>
<sequence>MSSNAHSTAPQAVAMSVESRDVEPVLRPSLHPESRSAVRERCEALARQVFARGLAAAIPSQPPDAPPQPRPHQVEAVARLLEGVYWDCTAPAPVNYLLQHSTGSGKSFTLAALAVALCGWRDGAGGAVGRVLLLSDRLQLEEQLGGAVEGFWRGNGGPPGGLLRAATTAQLAAFLAPAPQQQQQHHHPEGEGDPCWAPTPPGCPSPPPGASSPQQPPASSPPSPPCHPEEEQEEAPSCRPRCRPLVVLCTVQKLTALWR</sequence>
<dbReference type="GO" id="GO:0003677">
    <property type="term" value="F:DNA binding"/>
    <property type="evidence" value="ECO:0007669"/>
    <property type="project" value="InterPro"/>
</dbReference>
<dbReference type="InterPro" id="IPR006935">
    <property type="entry name" value="Helicase/UvrB_N"/>
</dbReference>
<accession>A0AAD3HLC2</accession>
<feature type="compositionally biased region" description="Pro residues" evidence="1">
    <location>
        <begin position="197"/>
        <end position="226"/>
    </location>
</feature>
<keyword evidence="4" id="KW-1185">Reference proteome</keyword>
<evidence type="ECO:0000256" key="1">
    <source>
        <dbReference type="SAM" id="MobiDB-lite"/>
    </source>
</evidence>
<feature type="domain" description="Helicase/UvrB N-terminal" evidence="2">
    <location>
        <begin position="68"/>
        <end position="149"/>
    </location>
</feature>
<feature type="region of interest" description="Disordered" evidence="1">
    <location>
        <begin position="1"/>
        <end position="34"/>
    </location>
</feature>
<feature type="region of interest" description="Disordered" evidence="1">
    <location>
        <begin position="177"/>
        <end position="238"/>
    </location>
</feature>
<protein>
    <recommendedName>
        <fullName evidence="2">Helicase/UvrB N-terminal domain-containing protein</fullName>
    </recommendedName>
</protein>
<feature type="compositionally biased region" description="Basic and acidic residues" evidence="1">
    <location>
        <begin position="18"/>
        <end position="34"/>
    </location>
</feature>
<dbReference type="Pfam" id="PF04851">
    <property type="entry name" value="ResIII"/>
    <property type="match status" value="1"/>
</dbReference>
<dbReference type="GO" id="GO:0016787">
    <property type="term" value="F:hydrolase activity"/>
    <property type="evidence" value="ECO:0007669"/>
    <property type="project" value="InterPro"/>
</dbReference>
<dbReference type="GO" id="GO:0005524">
    <property type="term" value="F:ATP binding"/>
    <property type="evidence" value="ECO:0007669"/>
    <property type="project" value="InterPro"/>
</dbReference>
<dbReference type="Gene3D" id="3.40.50.300">
    <property type="entry name" value="P-loop containing nucleotide triphosphate hydrolases"/>
    <property type="match status" value="1"/>
</dbReference>
<evidence type="ECO:0000313" key="3">
    <source>
        <dbReference type="EMBL" id="GFR44826.1"/>
    </source>
</evidence>
<comment type="caution">
    <text evidence="3">The sequence shown here is derived from an EMBL/GenBank/DDBJ whole genome shotgun (WGS) entry which is preliminary data.</text>
</comment>
<dbReference type="AlphaFoldDB" id="A0AAD3HLC2"/>
<evidence type="ECO:0000313" key="4">
    <source>
        <dbReference type="Proteomes" id="UP001054857"/>
    </source>
</evidence>
<dbReference type="SUPFAM" id="SSF52540">
    <property type="entry name" value="P-loop containing nucleoside triphosphate hydrolases"/>
    <property type="match status" value="1"/>
</dbReference>